<evidence type="ECO:0000256" key="1">
    <source>
        <dbReference type="ARBA" id="ARBA00022737"/>
    </source>
</evidence>
<dbReference type="SMART" id="SM00028">
    <property type="entry name" value="TPR"/>
    <property type="match status" value="3"/>
</dbReference>
<organism evidence="3 4">
    <name type="scientific">Diplodia intermedia</name>
    <dbReference type="NCBI Taxonomy" id="856260"/>
    <lineage>
        <taxon>Eukaryota</taxon>
        <taxon>Fungi</taxon>
        <taxon>Dikarya</taxon>
        <taxon>Ascomycota</taxon>
        <taxon>Pezizomycotina</taxon>
        <taxon>Dothideomycetes</taxon>
        <taxon>Dothideomycetes incertae sedis</taxon>
        <taxon>Botryosphaeriales</taxon>
        <taxon>Botryosphaeriaceae</taxon>
        <taxon>Diplodia</taxon>
    </lineage>
</organism>
<dbReference type="PANTHER" id="PTHR45641">
    <property type="entry name" value="TETRATRICOPEPTIDE REPEAT PROTEIN (AFU_ORTHOLOGUE AFUA_6G03870)"/>
    <property type="match status" value="1"/>
</dbReference>
<protein>
    <submittedName>
        <fullName evidence="3">Uncharacterized protein</fullName>
    </submittedName>
</protein>
<dbReference type="SUPFAM" id="SSF48452">
    <property type="entry name" value="TPR-like"/>
    <property type="match status" value="1"/>
</dbReference>
<keyword evidence="2" id="KW-0802">TPR repeat</keyword>
<dbReference type="InterPro" id="IPR011990">
    <property type="entry name" value="TPR-like_helical_dom_sf"/>
</dbReference>
<dbReference type="EMBL" id="JAKEKT020000002">
    <property type="protein sequence ID" value="KAL1651164.1"/>
    <property type="molecule type" value="Genomic_DNA"/>
</dbReference>
<dbReference type="PANTHER" id="PTHR45641:SF19">
    <property type="entry name" value="NEPHROCYSTIN-3"/>
    <property type="match status" value="1"/>
</dbReference>
<proteinExistence type="predicted"/>
<comment type="caution">
    <text evidence="3">The sequence shown here is derived from an EMBL/GenBank/DDBJ whole genome shotgun (WGS) entry which is preliminary data.</text>
</comment>
<dbReference type="InterPro" id="IPR019734">
    <property type="entry name" value="TPR_rpt"/>
</dbReference>
<keyword evidence="4" id="KW-1185">Reference proteome</keyword>
<keyword evidence="1" id="KW-0677">Repeat</keyword>
<evidence type="ECO:0000256" key="2">
    <source>
        <dbReference type="ARBA" id="ARBA00022803"/>
    </source>
</evidence>
<name>A0ABR3U3N4_9PEZI</name>
<evidence type="ECO:0000313" key="3">
    <source>
        <dbReference type="EMBL" id="KAL1651164.1"/>
    </source>
</evidence>
<gene>
    <name evidence="3" type="ORF">SLS58_000502</name>
</gene>
<sequence length="281" mass="31910">MIEFFPTCVENSVHVLKLERFFQVYRDDVKPSLAFAEALAHCGWYSYERDQILTAKQVLETAEEICLELMPSYNLTLGLIYNNIGAVYVDLRDRKRGAEFTLKAIQHREACLKRGDPNIQKLATSNGNYANHLRKLDQKDKARQYYFKGLEIRKNGPGMDCLEEQVTVDGKDHTLTAISHHRVGCIAFDLGKIDEGLSNLRKALDILKRVDQGSWGPLARTTLELGRKPLAIGREREHESLIAEGRELIEDGKELASRIQGPGHVIDVDGDLEWLVRASHR</sequence>
<accession>A0ABR3U3N4</accession>
<dbReference type="Proteomes" id="UP001521184">
    <property type="component" value="Unassembled WGS sequence"/>
</dbReference>
<dbReference type="Gene3D" id="1.25.40.10">
    <property type="entry name" value="Tetratricopeptide repeat domain"/>
    <property type="match status" value="1"/>
</dbReference>
<reference evidence="3 4" key="1">
    <citation type="journal article" date="2023" name="Plant Dis.">
        <title>First Report of Diplodia intermedia Causing Canker and Dieback Diseases on Apple Trees in Canada.</title>
        <authorList>
            <person name="Ellouze W."/>
            <person name="Ilyukhin E."/>
            <person name="Sulman M."/>
            <person name="Ali S."/>
        </authorList>
    </citation>
    <scope>NUCLEOTIDE SEQUENCE [LARGE SCALE GENOMIC DNA]</scope>
    <source>
        <strain evidence="3 4">M45-28</strain>
    </source>
</reference>
<evidence type="ECO:0000313" key="4">
    <source>
        <dbReference type="Proteomes" id="UP001521184"/>
    </source>
</evidence>